<keyword evidence="4" id="KW-1185">Reference proteome</keyword>
<dbReference type="CDD" id="cd03392">
    <property type="entry name" value="PAP2_like_2"/>
    <property type="match status" value="1"/>
</dbReference>
<name>A0ABW1Z005_9RHOB</name>
<protein>
    <submittedName>
        <fullName evidence="3">Phosphatase PAP2 family protein</fullName>
    </submittedName>
</protein>
<evidence type="ECO:0000313" key="3">
    <source>
        <dbReference type="EMBL" id="MFC6642857.1"/>
    </source>
</evidence>
<feature type="transmembrane region" description="Helical" evidence="1">
    <location>
        <begin position="109"/>
        <end position="126"/>
    </location>
</feature>
<feature type="domain" description="Phosphatidic acid phosphatase type 2/haloperoxidase" evidence="2">
    <location>
        <begin position="108"/>
        <end position="222"/>
    </location>
</feature>
<dbReference type="InterPro" id="IPR036938">
    <property type="entry name" value="PAP2/HPO_sf"/>
</dbReference>
<evidence type="ECO:0000259" key="2">
    <source>
        <dbReference type="SMART" id="SM00014"/>
    </source>
</evidence>
<keyword evidence="1" id="KW-0812">Transmembrane</keyword>
<dbReference type="EMBL" id="JBHSWA010000001">
    <property type="protein sequence ID" value="MFC6642857.1"/>
    <property type="molecule type" value="Genomic_DNA"/>
</dbReference>
<dbReference type="Proteomes" id="UP001596403">
    <property type="component" value="Unassembled WGS sequence"/>
</dbReference>
<dbReference type="InterPro" id="IPR000326">
    <property type="entry name" value="PAP2/HPO"/>
</dbReference>
<feature type="transmembrane region" description="Helical" evidence="1">
    <location>
        <begin position="12"/>
        <end position="36"/>
    </location>
</feature>
<evidence type="ECO:0000256" key="1">
    <source>
        <dbReference type="SAM" id="Phobius"/>
    </source>
</evidence>
<dbReference type="Pfam" id="PF01569">
    <property type="entry name" value="PAP2"/>
    <property type="match status" value="1"/>
</dbReference>
<comment type="caution">
    <text evidence="3">The sequence shown here is derived from an EMBL/GenBank/DDBJ whole genome shotgun (WGS) entry which is preliminary data.</text>
</comment>
<feature type="transmembrane region" description="Helical" evidence="1">
    <location>
        <begin position="146"/>
        <end position="167"/>
    </location>
</feature>
<feature type="transmembrane region" description="Helical" evidence="1">
    <location>
        <begin position="80"/>
        <end position="102"/>
    </location>
</feature>
<feature type="transmembrane region" description="Helical" evidence="1">
    <location>
        <begin position="179"/>
        <end position="199"/>
    </location>
</feature>
<dbReference type="Gene3D" id="1.20.144.10">
    <property type="entry name" value="Phosphatidic acid phosphatase type 2/haloperoxidase"/>
    <property type="match status" value="2"/>
</dbReference>
<dbReference type="SMART" id="SM00014">
    <property type="entry name" value="acidPPc"/>
    <property type="match status" value="1"/>
</dbReference>
<gene>
    <name evidence="3" type="ORF">ACFQAU_15295</name>
</gene>
<keyword evidence="1" id="KW-1133">Transmembrane helix</keyword>
<accession>A0ABW1Z005</accession>
<dbReference type="PANTHER" id="PTHR14969">
    <property type="entry name" value="SPHINGOSINE-1-PHOSPHATE PHOSPHOHYDROLASE"/>
    <property type="match status" value="1"/>
</dbReference>
<organism evidence="3 4">
    <name type="scientific">Sulfitobacter profundi</name>
    <dbReference type="NCBI Taxonomy" id="2679961"/>
    <lineage>
        <taxon>Bacteria</taxon>
        <taxon>Pseudomonadati</taxon>
        <taxon>Pseudomonadota</taxon>
        <taxon>Alphaproteobacteria</taxon>
        <taxon>Rhodobacterales</taxon>
        <taxon>Roseobacteraceae</taxon>
        <taxon>Sulfitobacter</taxon>
    </lineage>
</organism>
<sequence length="270" mass="29303">MNLNRLSAFAQWCRSHVEVTTLALMGLSVIAVWTLAELTEEVVAGSTSNLDRDILLFLRTPGDLSDPIGPWWVEEIGRDLTALGGVAVLVLTTVVVSLFFLLQRRWSTALYIFATVGGGIVLSSIAKEFFDRPRPDLVPHGSLVHTASFPSGHSMMAAVAYLTLGAMVARAQTRRALKVYTLAVAVLLTLLVGISRVYMGVHWPTDVAAGWLGGSLGHPLPFGRAQSGETRAYRQRGKRSVRPAAFPASDVKTAAHPGMRCRFYFVKVVA</sequence>
<keyword evidence="1" id="KW-0472">Membrane</keyword>
<dbReference type="PANTHER" id="PTHR14969:SF13">
    <property type="entry name" value="AT30094P"/>
    <property type="match status" value="1"/>
</dbReference>
<evidence type="ECO:0000313" key="4">
    <source>
        <dbReference type="Proteomes" id="UP001596403"/>
    </source>
</evidence>
<reference evidence="4" key="1">
    <citation type="journal article" date="2019" name="Int. J. Syst. Evol. Microbiol.">
        <title>The Global Catalogue of Microorganisms (GCM) 10K type strain sequencing project: providing services to taxonomists for standard genome sequencing and annotation.</title>
        <authorList>
            <consortium name="The Broad Institute Genomics Platform"/>
            <consortium name="The Broad Institute Genome Sequencing Center for Infectious Disease"/>
            <person name="Wu L."/>
            <person name="Ma J."/>
        </authorList>
    </citation>
    <scope>NUCLEOTIDE SEQUENCE [LARGE SCALE GENOMIC DNA]</scope>
    <source>
        <strain evidence="4">NBRC 111368</strain>
    </source>
</reference>
<dbReference type="SUPFAM" id="SSF48317">
    <property type="entry name" value="Acid phosphatase/Vanadium-dependent haloperoxidase"/>
    <property type="match status" value="1"/>
</dbReference>
<proteinExistence type="predicted"/>